<accession>A0A8J3MTJ2</accession>
<gene>
    <name evidence="1" type="ORF">KSX_41490</name>
</gene>
<sequence length="50" mass="5426">MLSESYDARSWNAFTGSDETTYDWPDDFNGILGNCAFSSNGSKVAIVGDL</sequence>
<protein>
    <submittedName>
        <fullName evidence="1">Uncharacterized protein</fullName>
    </submittedName>
</protein>
<keyword evidence="2" id="KW-1185">Reference proteome</keyword>
<organism evidence="1 2">
    <name type="scientific">Ktedonospora formicarum</name>
    <dbReference type="NCBI Taxonomy" id="2778364"/>
    <lineage>
        <taxon>Bacteria</taxon>
        <taxon>Bacillati</taxon>
        <taxon>Chloroflexota</taxon>
        <taxon>Ktedonobacteria</taxon>
        <taxon>Ktedonobacterales</taxon>
        <taxon>Ktedonobacteraceae</taxon>
        <taxon>Ktedonospora</taxon>
    </lineage>
</organism>
<dbReference type="Proteomes" id="UP000612362">
    <property type="component" value="Unassembled WGS sequence"/>
</dbReference>
<proteinExistence type="predicted"/>
<dbReference type="AlphaFoldDB" id="A0A8J3MTJ2"/>
<reference evidence="1" key="1">
    <citation type="submission" date="2020-10" db="EMBL/GenBank/DDBJ databases">
        <title>Taxonomic study of unclassified bacteria belonging to the class Ktedonobacteria.</title>
        <authorList>
            <person name="Yabe S."/>
            <person name="Wang C.M."/>
            <person name="Zheng Y."/>
            <person name="Sakai Y."/>
            <person name="Cavaletti L."/>
            <person name="Monciardini P."/>
            <person name="Donadio S."/>
        </authorList>
    </citation>
    <scope>NUCLEOTIDE SEQUENCE</scope>
    <source>
        <strain evidence="1">SOSP1-1</strain>
    </source>
</reference>
<comment type="caution">
    <text evidence="1">The sequence shown here is derived from an EMBL/GenBank/DDBJ whole genome shotgun (WGS) entry which is preliminary data.</text>
</comment>
<evidence type="ECO:0000313" key="1">
    <source>
        <dbReference type="EMBL" id="GHO45986.1"/>
    </source>
</evidence>
<name>A0A8J3MTJ2_9CHLR</name>
<dbReference type="EMBL" id="BNJF01000002">
    <property type="protein sequence ID" value="GHO45986.1"/>
    <property type="molecule type" value="Genomic_DNA"/>
</dbReference>
<evidence type="ECO:0000313" key="2">
    <source>
        <dbReference type="Proteomes" id="UP000612362"/>
    </source>
</evidence>
<dbReference type="RefSeq" id="WP_220195397.1">
    <property type="nucleotide sequence ID" value="NZ_BNJF01000002.1"/>
</dbReference>